<dbReference type="GeneID" id="19335776"/>
<accession>M3AQA3</accession>
<dbReference type="InterPro" id="IPR038883">
    <property type="entry name" value="AN11006-like"/>
</dbReference>
<dbReference type="RefSeq" id="XP_007930025.1">
    <property type="nucleotide sequence ID" value="XM_007931834.1"/>
</dbReference>
<name>M3AQA3_PSEFD</name>
<dbReference type="HOGENOM" id="CLU_350943_0_0_1"/>
<dbReference type="Proteomes" id="UP000016932">
    <property type="component" value="Unassembled WGS sequence"/>
</dbReference>
<dbReference type="OrthoDB" id="10493175at2759"/>
<evidence type="ECO:0000256" key="1">
    <source>
        <dbReference type="SAM" id="Coils"/>
    </source>
</evidence>
<keyword evidence="3" id="KW-1185">Reference proteome</keyword>
<feature type="coiled-coil region" evidence="1">
    <location>
        <begin position="127"/>
        <end position="161"/>
    </location>
</feature>
<dbReference type="KEGG" id="pfj:MYCFIDRAFT_199077"/>
<dbReference type="EMBL" id="KB446562">
    <property type="protein sequence ID" value="EME79258.1"/>
    <property type="molecule type" value="Genomic_DNA"/>
</dbReference>
<sequence length="802" mass="92286">MILRLGLLPPYLAPEAHRLFVMEPLTTDLTLESLFSEQVTLTELIGDNLSAAEEVKKCRFLEGIPGEIRNRIYEYALTGNNGEATLQFGVLVPPTLPPREQRREKKAAKLMRLQQHNETLSRLKSEHRSRQIDFDEEKARIEELEEDIREIDRESRYKTDKTRALDGMRIRLASLEGNVSRITSTIEIKDRSRKSLLHPEEASTHIKGPSSIYIEDENVKKAVHSFRDIDNMFALSRTCKQMHQECSALVYEYNKIRFVMRNVVKGSFFDENFFDQDLKHIVQQQTKYNKLNRVIIDLGGLESSLGGTRTLKAHMRKNQESLRKLHKSCKSLTLQYESEIRQVGLRSKHKLAFKLLLDHPESVLSQFNETLTSLTMLGWDDVRSMRECLLTVFWPAWALRNASKICAETSLLDTPIPSIDIAALRIHQDEALAEETTNPALPNAANMRDAAKPCLFLDKIPGEIRNRIYEFALVGEDGEAVLKYCILNPTSPAFTEEEHQEAKREKLRAITHSVQIATRQLEGNRAELEVIDWRIETLEETLEAYTEESVTRSDATYDLRSLRSRRSDAGRAMSRLRSSIADDERLKQRILSGEVRVEPELPRLNAHEIPLAVDDGQIKQKREAFRDENNIFALARTCKQIHEECSGLVYEYNKIKFVTMPFSSRKSSTDLQLKHIVARQSESGELQQGLIIDVGEVRETADRELELFIDANQHSLRTLRKSSKSLALHFQLQDVRWNQHQSRLYHEPVVCRLSIDSPESVVSQVDALLAAESQRLHAERLAFIKTKLVKTFWPLWAVRNFL</sequence>
<dbReference type="PANTHER" id="PTHR42085">
    <property type="entry name" value="F-BOX DOMAIN-CONTAINING PROTEIN"/>
    <property type="match status" value="1"/>
</dbReference>
<keyword evidence="1" id="KW-0175">Coiled coil</keyword>
<organism evidence="2 3">
    <name type="scientific">Pseudocercospora fijiensis (strain CIRAD86)</name>
    <name type="common">Black leaf streak disease fungus</name>
    <name type="synonym">Mycosphaerella fijiensis</name>
    <dbReference type="NCBI Taxonomy" id="383855"/>
    <lineage>
        <taxon>Eukaryota</taxon>
        <taxon>Fungi</taxon>
        <taxon>Dikarya</taxon>
        <taxon>Ascomycota</taxon>
        <taxon>Pezizomycotina</taxon>
        <taxon>Dothideomycetes</taxon>
        <taxon>Dothideomycetidae</taxon>
        <taxon>Mycosphaerellales</taxon>
        <taxon>Mycosphaerellaceae</taxon>
        <taxon>Pseudocercospora</taxon>
    </lineage>
</organism>
<gene>
    <name evidence="2" type="ORF">MYCFIDRAFT_199077</name>
</gene>
<evidence type="ECO:0000313" key="3">
    <source>
        <dbReference type="Proteomes" id="UP000016932"/>
    </source>
</evidence>
<evidence type="ECO:0008006" key="4">
    <source>
        <dbReference type="Google" id="ProtNLM"/>
    </source>
</evidence>
<protein>
    <recommendedName>
        <fullName evidence="4">F-box domain-containing protein</fullName>
    </recommendedName>
</protein>
<proteinExistence type="predicted"/>
<dbReference type="VEuPathDB" id="FungiDB:MYCFIDRAFT_199077"/>
<dbReference type="PANTHER" id="PTHR42085:SF1">
    <property type="entry name" value="F-BOX DOMAIN-CONTAINING PROTEIN"/>
    <property type="match status" value="1"/>
</dbReference>
<evidence type="ECO:0000313" key="2">
    <source>
        <dbReference type="EMBL" id="EME79258.1"/>
    </source>
</evidence>
<reference evidence="2 3" key="1">
    <citation type="journal article" date="2012" name="PLoS Pathog.">
        <title>Diverse lifestyles and strategies of plant pathogenesis encoded in the genomes of eighteen Dothideomycetes fungi.</title>
        <authorList>
            <person name="Ohm R.A."/>
            <person name="Feau N."/>
            <person name="Henrissat B."/>
            <person name="Schoch C.L."/>
            <person name="Horwitz B.A."/>
            <person name="Barry K.W."/>
            <person name="Condon B.J."/>
            <person name="Copeland A.C."/>
            <person name="Dhillon B."/>
            <person name="Glaser F."/>
            <person name="Hesse C.N."/>
            <person name="Kosti I."/>
            <person name="LaButti K."/>
            <person name="Lindquist E.A."/>
            <person name="Lucas S."/>
            <person name="Salamov A.A."/>
            <person name="Bradshaw R.E."/>
            <person name="Ciuffetti L."/>
            <person name="Hamelin R.C."/>
            <person name="Kema G.H.J."/>
            <person name="Lawrence C."/>
            <person name="Scott J.A."/>
            <person name="Spatafora J.W."/>
            <person name="Turgeon B.G."/>
            <person name="de Wit P.J.G.M."/>
            <person name="Zhong S."/>
            <person name="Goodwin S.B."/>
            <person name="Grigoriev I.V."/>
        </authorList>
    </citation>
    <scope>NUCLEOTIDE SEQUENCE [LARGE SCALE GENOMIC DNA]</scope>
    <source>
        <strain evidence="2 3">CIRAD86</strain>
    </source>
</reference>
<dbReference type="AlphaFoldDB" id="M3AQA3"/>